<feature type="region of interest" description="Disordered" evidence="1">
    <location>
        <begin position="158"/>
        <end position="191"/>
    </location>
</feature>
<comment type="caution">
    <text evidence="2">The sequence shown here is derived from an EMBL/GenBank/DDBJ whole genome shotgun (WGS) entry which is preliminary data.</text>
</comment>
<feature type="compositionally biased region" description="Low complexity" evidence="1">
    <location>
        <begin position="65"/>
        <end position="74"/>
    </location>
</feature>
<protein>
    <submittedName>
        <fullName evidence="2">Uncharacterized protein</fullName>
    </submittedName>
</protein>
<sequence length="454" mass="49965">MNFRGKHREASPTKKRKLMHTPDGFESGKRVGNAKAPARKFASAFDDPKKSKLGSGDTLARNMRPPQAQAQAIPVPGPSKDVLVATKAPVQRQRKASLVTKPVLPKSPLFEQPAAGHSSRPMQKRNASILAAHRISSPLPEKSRVKPISKGTIQQFQPVLPAPPHTKDPPKNLRPLQAPPPPAIGPRPLDTSKMKTISTTRVAVTMDPRTESGVDELLGIYLEQQAGNYVPPAERELQRGLGQSPEKASKSKSAKFIRWVEFTDLRLVLGTWCCGSAIADGLRAALTVHRGGLAERAQHIFAKHNTTLTLWYKDMELQAQRPKAHSRIAPDILLRIVEVLHMSSVASLQRSQSVPRLCIAKCTKVVPGRSQEEDIIVVLDFGSPGSAAARAHTLDHVQEGKELHVWRPWNTTEQVAQDILSDPPIREIAVRLPSNCSIVFCARFRVVNMQPEHL</sequence>
<name>A0AAD7TUH9_9APHY</name>
<evidence type="ECO:0000256" key="1">
    <source>
        <dbReference type="SAM" id="MobiDB-lite"/>
    </source>
</evidence>
<dbReference type="EMBL" id="JAPEVG010000111">
    <property type="protein sequence ID" value="KAJ8482562.1"/>
    <property type="molecule type" value="Genomic_DNA"/>
</dbReference>
<keyword evidence="3" id="KW-1185">Reference proteome</keyword>
<feature type="compositionally biased region" description="Basic residues" evidence="1">
    <location>
        <begin position="1"/>
        <end position="19"/>
    </location>
</feature>
<gene>
    <name evidence="2" type="ORF">ONZ51_g5280</name>
</gene>
<dbReference type="AlphaFoldDB" id="A0AAD7TUH9"/>
<feature type="region of interest" description="Disordered" evidence="1">
    <location>
        <begin position="1"/>
        <end position="125"/>
    </location>
</feature>
<dbReference type="Proteomes" id="UP001215151">
    <property type="component" value="Unassembled WGS sequence"/>
</dbReference>
<reference evidence="2" key="1">
    <citation type="submission" date="2022-11" db="EMBL/GenBank/DDBJ databases">
        <title>Genome Sequence of Cubamyces cubensis.</title>
        <authorList>
            <person name="Buettner E."/>
        </authorList>
    </citation>
    <scope>NUCLEOTIDE SEQUENCE</scope>
    <source>
        <strain evidence="2">MPL-01</strain>
    </source>
</reference>
<accession>A0AAD7TUH9</accession>
<evidence type="ECO:0000313" key="2">
    <source>
        <dbReference type="EMBL" id="KAJ8482562.1"/>
    </source>
</evidence>
<proteinExistence type="predicted"/>
<organism evidence="2 3">
    <name type="scientific">Trametes cubensis</name>
    <dbReference type="NCBI Taxonomy" id="1111947"/>
    <lineage>
        <taxon>Eukaryota</taxon>
        <taxon>Fungi</taxon>
        <taxon>Dikarya</taxon>
        <taxon>Basidiomycota</taxon>
        <taxon>Agaricomycotina</taxon>
        <taxon>Agaricomycetes</taxon>
        <taxon>Polyporales</taxon>
        <taxon>Polyporaceae</taxon>
        <taxon>Trametes</taxon>
    </lineage>
</organism>
<evidence type="ECO:0000313" key="3">
    <source>
        <dbReference type="Proteomes" id="UP001215151"/>
    </source>
</evidence>